<reference evidence="4" key="1">
    <citation type="submission" date="2017-03" db="EMBL/GenBank/DDBJ databases">
        <title>Phytopthora megakarya and P. palmivora, two closely related causual agents of cacao black pod achieved similar genome size and gene model numbers by different mechanisms.</title>
        <authorList>
            <person name="Ali S."/>
            <person name="Shao J."/>
            <person name="Larry D.J."/>
            <person name="Kronmiller B."/>
            <person name="Shen D."/>
            <person name="Strem M.D."/>
            <person name="Melnick R.L."/>
            <person name="Guiltinan M.J."/>
            <person name="Tyler B.M."/>
            <person name="Meinhardt L.W."/>
            <person name="Bailey B.A."/>
        </authorList>
    </citation>
    <scope>NUCLEOTIDE SEQUENCE [LARGE SCALE GENOMIC DNA]</scope>
    <source>
        <strain evidence="4">zdho120</strain>
    </source>
</reference>
<dbReference type="InterPro" id="IPR048324">
    <property type="entry name" value="ZSWIM1-3_RNaseH-like"/>
</dbReference>
<name>A0A225US28_9STRA</name>
<evidence type="ECO:0000259" key="2">
    <source>
        <dbReference type="Pfam" id="PF21056"/>
    </source>
</evidence>
<gene>
    <name evidence="3" type="ORF">PHMEG_00034189</name>
</gene>
<dbReference type="Proteomes" id="UP000198211">
    <property type="component" value="Unassembled WGS sequence"/>
</dbReference>
<feature type="region of interest" description="Disordered" evidence="1">
    <location>
        <begin position="29"/>
        <end position="105"/>
    </location>
</feature>
<dbReference type="Pfam" id="PF21056">
    <property type="entry name" value="ZSWIM1-3_RNaseH-like"/>
    <property type="match status" value="1"/>
</dbReference>
<evidence type="ECO:0000256" key="1">
    <source>
        <dbReference type="SAM" id="MobiDB-lite"/>
    </source>
</evidence>
<feature type="compositionally biased region" description="Basic and acidic residues" evidence="1">
    <location>
        <begin position="75"/>
        <end position="100"/>
    </location>
</feature>
<feature type="domain" description="ZSWIM1/3 RNaseH-like" evidence="2">
    <location>
        <begin position="427"/>
        <end position="494"/>
    </location>
</feature>
<feature type="compositionally biased region" description="Polar residues" evidence="1">
    <location>
        <begin position="175"/>
        <end position="196"/>
    </location>
</feature>
<keyword evidence="4" id="KW-1185">Reference proteome</keyword>
<feature type="region of interest" description="Disordered" evidence="1">
    <location>
        <begin position="120"/>
        <end position="196"/>
    </location>
</feature>
<dbReference type="PANTHER" id="PTHR31569">
    <property type="entry name" value="SWIM-TYPE DOMAIN-CONTAINING PROTEIN"/>
    <property type="match status" value="1"/>
</dbReference>
<dbReference type="PANTHER" id="PTHR31569:SF4">
    <property type="entry name" value="SWIM-TYPE DOMAIN-CONTAINING PROTEIN"/>
    <property type="match status" value="1"/>
</dbReference>
<feature type="region of interest" description="Disordered" evidence="1">
    <location>
        <begin position="242"/>
        <end position="264"/>
    </location>
</feature>
<proteinExistence type="predicted"/>
<organism evidence="3 4">
    <name type="scientific">Phytophthora megakarya</name>
    <dbReference type="NCBI Taxonomy" id="4795"/>
    <lineage>
        <taxon>Eukaryota</taxon>
        <taxon>Sar</taxon>
        <taxon>Stramenopiles</taxon>
        <taxon>Oomycota</taxon>
        <taxon>Peronosporomycetes</taxon>
        <taxon>Peronosporales</taxon>
        <taxon>Peronosporaceae</taxon>
        <taxon>Phytophthora</taxon>
    </lineage>
</organism>
<comment type="caution">
    <text evidence="3">The sequence shown here is derived from an EMBL/GenBank/DDBJ whole genome shotgun (WGS) entry which is preliminary data.</text>
</comment>
<accession>A0A225US28</accession>
<dbReference type="InterPro" id="IPR052579">
    <property type="entry name" value="Zinc_finger_SWIM"/>
</dbReference>
<sequence>MRQIMRPRGKRLTPAQEQYLSARYADRLPAGDVAPTLPGDVTPAGPVTDTRSRSNSADSEKIAEVLYDLGVPKASHSETSETQRTECISKRYRSPDRKLSADVPEGVDAVLAEVLQQLDEEDKEASHGDSDDNDYTDESPAQAQSRDRLTRVKVASRNKQSKPQTRPKKYRKTNSGRIPSVNENDSQESSNCASETGTKQLLEGLPLVWPSWKEFTTAFTDFQESTFQQFVARTSTSVATRNSQIKAAQDRAARKSTTKKAGDRSHDLRLENVATGVVGCLQQDVSLHGMPYEAKGTGKRSHTKVRATGCSARVNARVKLRGGGGADFHLVVKATGTHNHRLSPHTWYNYASNRRIQDEGLRQEVAVMSRAGAKPKGILAYLRAKTGKVVVICGCFDVEAHETVSITQKRFDPGSTGGERALKVLDEFCEGSPGNTAQFLVDSGSGVVRVVTFQSARMRRLFAVFPEVVLVYSTHNTNSNRYKLFSFAIHCSVGYATDTENEHNFYQNVNLSLVSFWCAGAIRAACVGDYRRQVKPCYNSVHL</sequence>
<dbReference type="EMBL" id="NBNE01012559">
    <property type="protein sequence ID" value="OWY95731.1"/>
    <property type="molecule type" value="Genomic_DNA"/>
</dbReference>
<dbReference type="AlphaFoldDB" id="A0A225US28"/>
<evidence type="ECO:0000313" key="4">
    <source>
        <dbReference type="Proteomes" id="UP000198211"/>
    </source>
</evidence>
<dbReference type="OrthoDB" id="124899at2759"/>
<feature type="compositionally biased region" description="Basic residues" evidence="1">
    <location>
        <begin position="154"/>
        <end position="174"/>
    </location>
</feature>
<protein>
    <recommendedName>
        <fullName evidence="2">ZSWIM1/3 RNaseH-like domain-containing protein</fullName>
    </recommendedName>
</protein>
<evidence type="ECO:0000313" key="3">
    <source>
        <dbReference type="EMBL" id="OWY95731.1"/>
    </source>
</evidence>